<reference evidence="3" key="1">
    <citation type="submission" date="2017-09" db="EMBL/GenBank/DDBJ databases">
        <title>Depth-based differentiation of microbial function through sediment-hosted aquifers and enrichment of novel symbionts in the deep terrestrial subsurface.</title>
        <authorList>
            <person name="Probst A.J."/>
            <person name="Ladd B."/>
            <person name="Jarett J.K."/>
            <person name="Geller-Mcgrath D.E."/>
            <person name="Sieber C.M.K."/>
            <person name="Emerson J.B."/>
            <person name="Anantharaman K."/>
            <person name="Thomas B.C."/>
            <person name="Malmstrom R."/>
            <person name="Stieglmeier M."/>
            <person name="Klingl A."/>
            <person name="Woyke T."/>
            <person name="Ryan C.M."/>
            <person name="Banfield J.F."/>
        </authorList>
    </citation>
    <scope>NUCLEOTIDE SEQUENCE [LARGE SCALE GENOMIC DNA]</scope>
</reference>
<dbReference type="EMBL" id="PEUE01000039">
    <property type="protein sequence ID" value="PIV38512.1"/>
    <property type="molecule type" value="Genomic_DNA"/>
</dbReference>
<dbReference type="AlphaFoldDB" id="A0A2M7D662"/>
<feature type="domain" description="DUF8128" evidence="1">
    <location>
        <begin position="7"/>
        <end position="311"/>
    </location>
</feature>
<protein>
    <recommendedName>
        <fullName evidence="1">DUF8128 domain-containing protein</fullName>
    </recommendedName>
</protein>
<dbReference type="Pfam" id="PF26449">
    <property type="entry name" value="DUF8128"/>
    <property type="match status" value="1"/>
</dbReference>
<dbReference type="InterPro" id="IPR058441">
    <property type="entry name" value="DUF8128"/>
</dbReference>
<name>A0A2M7D662_9BACT</name>
<dbReference type="Proteomes" id="UP000229247">
    <property type="component" value="Unassembled WGS sequence"/>
</dbReference>
<proteinExistence type="predicted"/>
<evidence type="ECO:0000313" key="2">
    <source>
        <dbReference type="EMBL" id="PIV38512.1"/>
    </source>
</evidence>
<evidence type="ECO:0000313" key="3">
    <source>
        <dbReference type="Proteomes" id="UP000229247"/>
    </source>
</evidence>
<accession>A0A2M7D662</accession>
<gene>
    <name evidence="2" type="ORF">COS30_01690</name>
</gene>
<organism evidence="2 3">
    <name type="scientific">Candidatus Portnoybacteria bacterium CG02_land_8_20_14_3_00_45_8</name>
    <dbReference type="NCBI Taxonomy" id="1974807"/>
    <lineage>
        <taxon>Bacteria</taxon>
        <taxon>Candidatus Portnoyibacteriota</taxon>
    </lineage>
</organism>
<sequence>MKQDYFSCEIVGINGEIHFYIRGLRKYRDMVEAQVYSQYSHAEIREVPDYVFNVPLNLPNKNWDMWGCKLELDREDYYPLRTYPLLIDLTKTDQPFLDPLAGLMEVMSKLRQGEQIWIQILLRPIEDKWREKARALADKLFGRQPKPKAEGLIKFDIRTWFESISNVLHEIFTNQPGPYAGVAEEEKKDRALLMMLSPAERDIVAGIEEKAGKKGFGCKVQWGYLFKKEMMSMGNVAAVMGIINQFAHLNMNSLKPVRKTITARAYYLFTEQRKFYKKRVLMRWMRSRSLWEDGYILNIEELASLYHFPTIGVKAPATPYIDVKKGGPPVDLPML</sequence>
<comment type="caution">
    <text evidence="2">The sequence shown here is derived from an EMBL/GenBank/DDBJ whole genome shotgun (WGS) entry which is preliminary data.</text>
</comment>
<evidence type="ECO:0000259" key="1">
    <source>
        <dbReference type="Pfam" id="PF26449"/>
    </source>
</evidence>